<dbReference type="Proteomes" id="UP000466966">
    <property type="component" value="Unassembled WGS sequence"/>
</dbReference>
<keyword evidence="2" id="KW-1185">Reference proteome</keyword>
<comment type="caution">
    <text evidence="1">The sequence shown here is derived from an EMBL/GenBank/DDBJ whole genome shotgun (WGS) entry which is preliminary data.</text>
</comment>
<dbReference type="InterPro" id="IPR011856">
    <property type="entry name" value="tRNA_endonuc-like_dom_sf"/>
</dbReference>
<dbReference type="Gene3D" id="3.40.1350.10">
    <property type="match status" value="1"/>
</dbReference>
<dbReference type="OrthoDB" id="506280at2"/>
<protein>
    <recommendedName>
        <fullName evidence="3">DUF4268 domain-containing protein</fullName>
    </recommendedName>
</protein>
<organism evidence="1 2">
    <name type="scientific">Alteraurantiacibacter buctensis</name>
    <dbReference type="NCBI Taxonomy" id="1503981"/>
    <lineage>
        <taxon>Bacteria</taxon>
        <taxon>Pseudomonadati</taxon>
        <taxon>Pseudomonadota</taxon>
        <taxon>Alphaproteobacteria</taxon>
        <taxon>Sphingomonadales</taxon>
        <taxon>Erythrobacteraceae</taxon>
        <taxon>Alteraurantiacibacter</taxon>
    </lineage>
</organism>
<dbReference type="EMBL" id="WTYV01000001">
    <property type="protein sequence ID" value="MXO70279.1"/>
    <property type="molecule type" value="Genomic_DNA"/>
</dbReference>
<sequence length="399" mass="44037">MTLVLVDDETGPTVVHRVPQGIAAAEHPLRDIVFAHPQILPLHELEPEIGRIIPVAIEVNLPGAGFVDVLLVSEYGRLIIVECKLWRNPQARREVVGQILDYARELARYGYEDLQRVISSRLGRRGNVLYELAAAAGSPLAEADFVDRVSRDLEAGRFLLIIAGDGITEGTRRIGEYLGAQAGLAFDLGLVEIVEYRFDDPLTGTARRILQPRLLARTQTIERYVIRSEVPGVMVDPVVEEPDPITRARPEVAANHATWRAFVTRFVDDTAFDDPAQMPARHGGLNWMRLPMPGPVGLTLYRSGTTGNVGAFLRYRDGEGLALYEELLAQREAIDAEFAAAGLPAPEWTTSGDERHISVLTPSPAPWDAAREEDQRQWLARAANAFVNIVAPRITRALG</sequence>
<name>A0A844YRT5_9SPHN</name>
<accession>A0A844YRT5</accession>
<evidence type="ECO:0000313" key="2">
    <source>
        <dbReference type="Proteomes" id="UP000466966"/>
    </source>
</evidence>
<dbReference type="GO" id="GO:0003676">
    <property type="term" value="F:nucleic acid binding"/>
    <property type="evidence" value="ECO:0007669"/>
    <property type="project" value="InterPro"/>
</dbReference>
<reference evidence="1 2" key="1">
    <citation type="submission" date="2019-12" db="EMBL/GenBank/DDBJ databases">
        <title>Genomic-based taxomic classification of the family Erythrobacteraceae.</title>
        <authorList>
            <person name="Xu L."/>
        </authorList>
    </citation>
    <scope>NUCLEOTIDE SEQUENCE [LARGE SCALE GENOMIC DNA]</scope>
    <source>
        <strain evidence="1 2">M0322</strain>
    </source>
</reference>
<evidence type="ECO:0000313" key="1">
    <source>
        <dbReference type="EMBL" id="MXO70279.1"/>
    </source>
</evidence>
<evidence type="ECO:0008006" key="3">
    <source>
        <dbReference type="Google" id="ProtNLM"/>
    </source>
</evidence>
<gene>
    <name evidence="1" type="ORF">GRI99_01365</name>
</gene>
<proteinExistence type="predicted"/>
<dbReference type="AlphaFoldDB" id="A0A844YRT5"/>
<dbReference type="RefSeq" id="WP_160770216.1">
    <property type="nucleotide sequence ID" value="NZ_WTYV01000001.1"/>
</dbReference>